<sequence>MENMEGVDRPWGSSLKPVSVLTPQYQQTLWRICNALMASFFALAAYVQINDPDAEIWIVIYAVPAALISLLGIDPDITGHVIWRTLSGLHCAICLIGAFYLLASLLISGNIKSILHEEECRELIGLLIIALWLILCKDTGRAVVGGFRLLVATSISIFPFLTWAYIYINKEMRTSWPQHCKTAI</sequence>
<feature type="transmembrane region" description="Helical" evidence="1">
    <location>
        <begin position="85"/>
        <end position="107"/>
    </location>
</feature>
<dbReference type="EMBL" id="WNTK01000041">
    <property type="protein sequence ID" value="KAG9472709.1"/>
    <property type="molecule type" value="Genomic_DNA"/>
</dbReference>
<dbReference type="Pfam" id="PF15071">
    <property type="entry name" value="TMEM220"/>
    <property type="match status" value="1"/>
</dbReference>
<organism evidence="2 3">
    <name type="scientific">Eleutherodactylus coqui</name>
    <name type="common">Puerto Rican coqui</name>
    <dbReference type="NCBI Taxonomy" id="57060"/>
    <lineage>
        <taxon>Eukaryota</taxon>
        <taxon>Metazoa</taxon>
        <taxon>Chordata</taxon>
        <taxon>Craniata</taxon>
        <taxon>Vertebrata</taxon>
        <taxon>Euteleostomi</taxon>
        <taxon>Amphibia</taxon>
        <taxon>Batrachia</taxon>
        <taxon>Anura</taxon>
        <taxon>Neobatrachia</taxon>
        <taxon>Hyloidea</taxon>
        <taxon>Eleutherodactylidae</taxon>
        <taxon>Eleutherodactylinae</taxon>
        <taxon>Eleutherodactylus</taxon>
        <taxon>Eleutherodactylus</taxon>
    </lineage>
</organism>
<proteinExistence type="predicted"/>
<dbReference type="InterPro" id="IPR029377">
    <property type="entry name" value="TMEM220"/>
</dbReference>
<comment type="caution">
    <text evidence="2">The sequence shown here is derived from an EMBL/GenBank/DDBJ whole genome shotgun (WGS) entry which is preliminary data.</text>
</comment>
<evidence type="ECO:0008006" key="4">
    <source>
        <dbReference type="Google" id="ProtNLM"/>
    </source>
</evidence>
<name>A0A8J6EPM5_ELECQ</name>
<evidence type="ECO:0000313" key="3">
    <source>
        <dbReference type="Proteomes" id="UP000770717"/>
    </source>
</evidence>
<dbReference type="OrthoDB" id="9924288at2759"/>
<keyword evidence="3" id="KW-1185">Reference proteome</keyword>
<dbReference type="PANTHER" id="PTHR34262:SF1">
    <property type="entry name" value="TRANSMEMBRANE PROTEIN 220"/>
    <property type="match status" value="1"/>
</dbReference>
<evidence type="ECO:0000256" key="1">
    <source>
        <dbReference type="SAM" id="Phobius"/>
    </source>
</evidence>
<dbReference type="Proteomes" id="UP000770717">
    <property type="component" value="Unassembled WGS sequence"/>
</dbReference>
<protein>
    <recommendedName>
        <fullName evidence="4">Transmembrane protein 220</fullName>
    </recommendedName>
</protein>
<keyword evidence="1" id="KW-1133">Transmembrane helix</keyword>
<evidence type="ECO:0000313" key="2">
    <source>
        <dbReference type="EMBL" id="KAG9472710.1"/>
    </source>
</evidence>
<keyword evidence="1" id="KW-0472">Membrane</keyword>
<dbReference type="AlphaFoldDB" id="A0A8J6EPM5"/>
<gene>
    <name evidence="2" type="ORF">GDO78_017940</name>
</gene>
<feature type="transmembrane region" description="Helical" evidence="1">
    <location>
        <begin position="29"/>
        <end position="49"/>
    </location>
</feature>
<feature type="transmembrane region" description="Helical" evidence="1">
    <location>
        <begin position="119"/>
        <end position="135"/>
    </location>
</feature>
<accession>A0A8J6EPM5</accession>
<keyword evidence="1" id="KW-0812">Transmembrane</keyword>
<reference evidence="2" key="1">
    <citation type="thesis" date="2020" institute="ProQuest LLC" country="789 East Eisenhower Parkway, Ann Arbor, MI, USA">
        <title>Comparative Genomics and Chromosome Evolution.</title>
        <authorList>
            <person name="Mudd A.B."/>
        </authorList>
    </citation>
    <scope>NUCLEOTIDE SEQUENCE</scope>
    <source>
        <strain evidence="2">HN-11 Male</strain>
        <tissue evidence="2">Kidney and liver</tissue>
    </source>
</reference>
<dbReference type="EMBL" id="WNTK01000041">
    <property type="protein sequence ID" value="KAG9472710.1"/>
    <property type="molecule type" value="Genomic_DNA"/>
</dbReference>
<dbReference type="PANTHER" id="PTHR34262">
    <property type="entry name" value="TRANSMEMBRANE PROTEIN 220"/>
    <property type="match status" value="1"/>
</dbReference>
<feature type="transmembrane region" description="Helical" evidence="1">
    <location>
        <begin position="56"/>
        <end position="73"/>
    </location>
</feature>
<feature type="transmembrane region" description="Helical" evidence="1">
    <location>
        <begin position="147"/>
        <end position="168"/>
    </location>
</feature>